<keyword evidence="6" id="KW-0131">Cell cycle</keyword>
<keyword evidence="5" id="KW-0833">Ubl conjugation pathway</keyword>
<evidence type="ECO:0000256" key="2">
    <source>
        <dbReference type="ARBA" id="ARBA00016066"/>
    </source>
</evidence>
<dbReference type="GO" id="GO:0070979">
    <property type="term" value="P:protein K11-linked ubiquitination"/>
    <property type="evidence" value="ECO:0007669"/>
    <property type="project" value="TreeGrafter"/>
</dbReference>
<organism evidence="10 11">
    <name type="scientific">Cladosporium halotolerans</name>
    <dbReference type="NCBI Taxonomy" id="1052096"/>
    <lineage>
        <taxon>Eukaryota</taxon>
        <taxon>Fungi</taxon>
        <taxon>Dikarya</taxon>
        <taxon>Ascomycota</taxon>
        <taxon>Pezizomycotina</taxon>
        <taxon>Dothideomycetes</taxon>
        <taxon>Dothideomycetidae</taxon>
        <taxon>Cladosporiales</taxon>
        <taxon>Cladosporiaceae</taxon>
        <taxon>Cladosporium</taxon>
    </lineage>
</organism>
<evidence type="ECO:0000256" key="1">
    <source>
        <dbReference type="ARBA" id="ARBA00007450"/>
    </source>
</evidence>
<dbReference type="GO" id="GO:0005680">
    <property type="term" value="C:anaphase-promoting complex"/>
    <property type="evidence" value="ECO:0007669"/>
    <property type="project" value="InterPro"/>
</dbReference>
<dbReference type="PANTHER" id="PTHR12830:SF9">
    <property type="entry name" value="ANAPHASE-PROMOTING COMPLEX SUBUNIT 5"/>
    <property type="match status" value="1"/>
</dbReference>
<dbReference type="RefSeq" id="XP_069225613.1">
    <property type="nucleotide sequence ID" value="XM_069377431.1"/>
</dbReference>
<evidence type="ECO:0000256" key="8">
    <source>
        <dbReference type="ARBA" id="ARBA00045696"/>
    </source>
</evidence>
<name>A0AB34KFE6_9PEZI</name>
<sequence length="764" mass="83819">MARYLTPAKICTLILVESYLQNRENPDVDVKLLDIITNQLVDNTTNVLYDKEHSPIAGTTTNVGPPEDASAFASPLAAIPSDIPGRTYYDVFIQAAWIIADLDQLHQLFDRAYSILNPEDPAERKLTPASPVGHFVRRCNVEWTRLRFADSLALFNAYKIYILSTWDSWTRTQPEAAKAYASKAANNESVPGAESTASLTTTPMISNDDIDIALSISIHSLQKRGARVPPELRAKLRSWLLHRQSTDTQSLHHFMDFFEAWRAGQYTLALEELHRYFDYSIAAKGAATDGVKTYYQIALLHLSVLHADFERWEDSLGAMEECIATARENQDTACLNFALSWLLYLRQAHNLPTLSSLRSLSALAGDGGSEQDELAFLKTKAKEGKHWSLVSSTLLEESKLELRHTGVSPKALEHVVQSAHLNVQHASYSLMPAVTIFQGSIYARLGQSHIASQLYSAIDIVQGKECSLGDRVRSQCRLAFSMAQNGAYSAAQDSLSTLYKQVRGTLKLEQRVNAFARLIALLQSIRSDNLPAATHHLHLLRSSHPTSDPDLTHETSLLEIAFLIRSLQLPAALSKISALLSAPSADLAQTLHLLALKASVFAAAGKPEKGFGVAVRAASRAERAGLVPVLLEALVQLAGILNNVGEFGAARELVEAALPQALECGPPDLPARFFVLLTSSFAGLANPAVTPGEAERQKHLREALRWAERAREVSSRLADHSGQLTALVMKAALSAELEDESGVQEAEARHEQLLADHEAMMNAR</sequence>
<dbReference type="PANTHER" id="PTHR12830">
    <property type="entry name" value="ANAPHASE-PROMOTING COMPLEX SUBUNIT 5"/>
    <property type="match status" value="1"/>
</dbReference>
<dbReference type="GeneID" id="96010269"/>
<dbReference type="InterPro" id="IPR011990">
    <property type="entry name" value="TPR-like_helical_dom_sf"/>
</dbReference>
<evidence type="ECO:0000256" key="6">
    <source>
        <dbReference type="ARBA" id="ARBA00023306"/>
    </source>
</evidence>
<accession>A0AB34KFE6</accession>
<dbReference type="InterPro" id="IPR037679">
    <property type="entry name" value="Apc5"/>
</dbReference>
<evidence type="ECO:0000313" key="11">
    <source>
        <dbReference type="Proteomes" id="UP000803884"/>
    </source>
</evidence>
<comment type="caution">
    <text evidence="10">The sequence shown here is derived from an EMBL/GenBank/DDBJ whole genome shotgun (WGS) entry which is preliminary data.</text>
</comment>
<dbReference type="InterPro" id="IPR026000">
    <property type="entry name" value="Apc5_dom"/>
</dbReference>
<evidence type="ECO:0000313" key="10">
    <source>
        <dbReference type="EMBL" id="KAL1582506.1"/>
    </source>
</evidence>
<evidence type="ECO:0000256" key="4">
    <source>
        <dbReference type="ARBA" id="ARBA00022776"/>
    </source>
</evidence>
<evidence type="ECO:0000259" key="9">
    <source>
        <dbReference type="Pfam" id="PF12862"/>
    </source>
</evidence>
<comment type="function">
    <text evidence="8">Component of the anaphase promoting complex/cyclosome (APC/C), a cell cycle-regulated E3 ubiquitin ligase that controls progression through mitosis and the G1 phase of the cell cycle. The APC/C complex acts by mediating ubiquitination and subsequent degradation of target proteins: it mainly mediates the formation of 'Lys-11'-linked polyubiquitin chains and, to a lower extent, the formation of 'Lys-48'- and 'Lys-63'-linked polyubiquitin chains. The APC/C complex catalyzes assembly of branched 'Lys-11'-/'Lys-48'-linked branched ubiquitin chains on target proteins.</text>
</comment>
<dbReference type="Pfam" id="PF12862">
    <property type="entry name" value="ANAPC5"/>
    <property type="match status" value="1"/>
</dbReference>
<evidence type="ECO:0000256" key="7">
    <source>
        <dbReference type="ARBA" id="ARBA00031069"/>
    </source>
</evidence>
<proteinExistence type="inferred from homology"/>
<comment type="similarity">
    <text evidence="1">Belongs to the APC5 family.</text>
</comment>
<dbReference type="EMBL" id="JAAQHG020000049">
    <property type="protein sequence ID" value="KAL1582506.1"/>
    <property type="molecule type" value="Genomic_DNA"/>
</dbReference>
<keyword evidence="3" id="KW-0132">Cell division</keyword>
<dbReference type="GO" id="GO:0031145">
    <property type="term" value="P:anaphase-promoting complex-dependent catabolic process"/>
    <property type="evidence" value="ECO:0007669"/>
    <property type="project" value="TreeGrafter"/>
</dbReference>
<evidence type="ECO:0000256" key="5">
    <source>
        <dbReference type="ARBA" id="ARBA00022786"/>
    </source>
</evidence>
<protein>
    <recommendedName>
        <fullName evidence="2">Anaphase-promoting complex subunit 5</fullName>
    </recommendedName>
    <alternativeName>
        <fullName evidence="7">Cyclosome subunit 5</fullName>
    </alternativeName>
</protein>
<gene>
    <name evidence="10" type="ORF">WHR41_08827</name>
</gene>
<dbReference type="SUPFAM" id="SSF48452">
    <property type="entry name" value="TPR-like"/>
    <property type="match status" value="1"/>
</dbReference>
<dbReference type="GO" id="GO:0051301">
    <property type="term" value="P:cell division"/>
    <property type="evidence" value="ECO:0007669"/>
    <property type="project" value="UniProtKB-KW"/>
</dbReference>
<reference evidence="10 11" key="1">
    <citation type="journal article" date="2020" name="Microbiol. Resour. Announc.">
        <title>Draft Genome Sequence of a Cladosporium Species Isolated from the Mesophotic Ascidian Didemnum maculosum.</title>
        <authorList>
            <person name="Gioti A."/>
            <person name="Siaperas R."/>
            <person name="Nikolaivits E."/>
            <person name="Le Goff G."/>
            <person name="Ouazzani J."/>
            <person name="Kotoulas G."/>
            <person name="Topakas E."/>
        </authorList>
    </citation>
    <scope>NUCLEOTIDE SEQUENCE [LARGE SCALE GENOMIC DNA]</scope>
    <source>
        <strain evidence="10 11">TM138-S3</strain>
    </source>
</reference>
<keyword evidence="4" id="KW-0498">Mitosis</keyword>
<dbReference type="Proteomes" id="UP000803884">
    <property type="component" value="Unassembled WGS sequence"/>
</dbReference>
<keyword evidence="11" id="KW-1185">Reference proteome</keyword>
<dbReference type="AlphaFoldDB" id="A0AB34KFE6"/>
<evidence type="ECO:0000256" key="3">
    <source>
        <dbReference type="ARBA" id="ARBA00022618"/>
    </source>
</evidence>
<dbReference type="GO" id="GO:0045842">
    <property type="term" value="P:positive regulation of mitotic metaphase/anaphase transition"/>
    <property type="evidence" value="ECO:0007669"/>
    <property type="project" value="TreeGrafter"/>
</dbReference>
<feature type="domain" description="Anaphase-promoting complex subunit 5" evidence="9">
    <location>
        <begin position="253"/>
        <end position="348"/>
    </location>
</feature>